<reference evidence="5" key="1">
    <citation type="submission" date="2020-01" db="EMBL/GenBank/DDBJ databases">
        <title>'Steroidobacter agaridevorans' sp. nov., agar-degrading bacteria isolated from rhizosphere soils.</title>
        <authorList>
            <person name="Ikenaga M."/>
            <person name="Kataoka M."/>
            <person name="Murouchi A."/>
            <person name="Katsuragi S."/>
            <person name="Sakai M."/>
        </authorList>
    </citation>
    <scope>NUCLEOTIDE SEQUENCE [LARGE SCALE GENOMIC DNA]</scope>
    <source>
        <strain evidence="5">YU21-B</strain>
    </source>
</reference>
<gene>
    <name evidence="4" type="primary">paaX_1</name>
    <name evidence="4" type="ORF">GCM10011487_21760</name>
</gene>
<sequence length="318" mass="35105">MDSCRTQPAAQIQAILTGFRRQQPLRAGSLLVTILGDAIAPRGGSIALASLIALARLFGINERLARTAVGRLANDDWVTSIRSGRSSYYTLSANGRGRFAEATHRIYSAPIDSWNGAWTLVILSGTLERKAREKLSDELRWLNFGEASSGVFARPTHAADTVREELAQLGANNQLIVFQGGAVDRESEATLVARCWDLAELARRYRRFIAMFEPVDQAATVADISGAVGETAYVLRTLLLHEYRKIYLRDPLLPNRLLPAGWAGADALELCRRLYIKAFQISERYLSESVQTMSGRLPPPSPDIYQRFGGLPTSSLRL</sequence>
<keyword evidence="5" id="KW-1185">Reference proteome</keyword>
<dbReference type="EMBL" id="BLJN01000002">
    <property type="protein sequence ID" value="GFE80176.1"/>
    <property type="molecule type" value="Genomic_DNA"/>
</dbReference>
<evidence type="ECO:0000259" key="1">
    <source>
        <dbReference type="Pfam" id="PF07848"/>
    </source>
</evidence>
<dbReference type="SUPFAM" id="SSF46785">
    <property type="entry name" value="Winged helix' DNA-binding domain"/>
    <property type="match status" value="1"/>
</dbReference>
<dbReference type="InterPro" id="IPR013225">
    <property type="entry name" value="PaaX_C"/>
</dbReference>
<dbReference type="AlphaFoldDB" id="A0A829YBY9"/>
<organism evidence="4 5">
    <name type="scientific">Steroidobacter agaridevorans</name>
    <dbReference type="NCBI Taxonomy" id="2695856"/>
    <lineage>
        <taxon>Bacteria</taxon>
        <taxon>Pseudomonadati</taxon>
        <taxon>Pseudomonadota</taxon>
        <taxon>Gammaproteobacteria</taxon>
        <taxon>Steroidobacterales</taxon>
        <taxon>Steroidobacteraceae</taxon>
        <taxon>Steroidobacter</taxon>
    </lineage>
</organism>
<accession>A0A829YBY9</accession>
<evidence type="ECO:0000259" key="3">
    <source>
        <dbReference type="Pfam" id="PF20803"/>
    </source>
</evidence>
<evidence type="ECO:0000259" key="2">
    <source>
        <dbReference type="Pfam" id="PF08223"/>
    </source>
</evidence>
<comment type="caution">
    <text evidence="4">The sequence shown here is derived from an EMBL/GenBank/DDBJ whole genome shotgun (WGS) entry which is preliminary data.</text>
</comment>
<proteinExistence type="predicted"/>
<dbReference type="InterPro" id="IPR048846">
    <property type="entry name" value="PaaX-like_central"/>
</dbReference>
<name>A0A829YBY9_9GAMM</name>
<dbReference type="Proteomes" id="UP000445000">
    <property type="component" value="Unassembled WGS sequence"/>
</dbReference>
<feature type="domain" description="Transcriptional repressor PaaX-like central Cas2-like" evidence="3">
    <location>
        <begin position="113"/>
        <end position="191"/>
    </location>
</feature>
<dbReference type="Pfam" id="PF08223">
    <property type="entry name" value="PaaX_C"/>
    <property type="match status" value="1"/>
</dbReference>
<dbReference type="Gene3D" id="3.30.70.2650">
    <property type="match status" value="1"/>
</dbReference>
<dbReference type="Pfam" id="PF20803">
    <property type="entry name" value="PaaX_M"/>
    <property type="match status" value="1"/>
</dbReference>
<dbReference type="Gene3D" id="1.20.58.1460">
    <property type="match status" value="1"/>
</dbReference>
<evidence type="ECO:0000313" key="5">
    <source>
        <dbReference type="Proteomes" id="UP000445000"/>
    </source>
</evidence>
<dbReference type="InterPro" id="IPR036390">
    <property type="entry name" value="WH_DNA-bd_sf"/>
</dbReference>
<dbReference type="GO" id="GO:0006351">
    <property type="term" value="P:DNA-templated transcription"/>
    <property type="evidence" value="ECO:0007669"/>
    <property type="project" value="InterPro"/>
</dbReference>
<evidence type="ECO:0000313" key="4">
    <source>
        <dbReference type="EMBL" id="GFE80176.1"/>
    </source>
</evidence>
<dbReference type="InterPro" id="IPR036388">
    <property type="entry name" value="WH-like_DNA-bd_sf"/>
</dbReference>
<dbReference type="PANTHER" id="PTHR30319:SF1">
    <property type="entry name" value="TRANSCRIPTIONAL REPRESSOR PAAX"/>
    <property type="match status" value="1"/>
</dbReference>
<dbReference type="Pfam" id="PF07848">
    <property type="entry name" value="PaaX"/>
    <property type="match status" value="1"/>
</dbReference>
<feature type="domain" description="Transcriptional repressor PaaX-like C-terminal" evidence="2">
    <location>
        <begin position="196"/>
        <end position="287"/>
    </location>
</feature>
<dbReference type="RefSeq" id="WP_161811896.1">
    <property type="nucleotide sequence ID" value="NZ_BLJN01000002.1"/>
</dbReference>
<feature type="domain" description="Transcriptional repressor PaaX-like N-terminal" evidence="1">
    <location>
        <begin position="26"/>
        <end position="95"/>
    </location>
</feature>
<dbReference type="InterPro" id="IPR011965">
    <property type="entry name" value="PaaX_trns_reg"/>
</dbReference>
<dbReference type="PANTHER" id="PTHR30319">
    <property type="entry name" value="PHENYLACETIC ACID REGULATOR-RELATED TRANSCRIPTIONAL REPRESSOR"/>
    <property type="match status" value="1"/>
</dbReference>
<protein>
    <submittedName>
        <fullName evidence="4">Phenylacetic acid degradation operon negative regulatory protein</fullName>
    </submittedName>
</protein>
<dbReference type="Gene3D" id="1.10.10.10">
    <property type="entry name" value="Winged helix-like DNA-binding domain superfamily/Winged helix DNA-binding domain"/>
    <property type="match status" value="1"/>
</dbReference>
<dbReference type="InterPro" id="IPR012906">
    <property type="entry name" value="PaaX-like_N"/>
</dbReference>
<dbReference type="PIRSF" id="PIRSF020623">
    <property type="entry name" value="PaaX"/>
    <property type="match status" value="1"/>
</dbReference>